<evidence type="ECO:0000259" key="3">
    <source>
        <dbReference type="Pfam" id="PF03972"/>
    </source>
</evidence>
<dbReference type="EMBL" id="JACHHZ010000003">
    <property type="protein sequence ID" value="MBB6094018.1"/>
    <property type="molecule type" value="Genomic_DNA"/>
</dbReference>
<comment type="similarity">
    <text evidence="1">Belongs to the PrpD family.</text>
</comment>
<dbReference type="PANTHER" id="PTHR16943:SF8">
    <property type="entry name" value="2-METHYLCITRATE DEHYDRATASE"/>
    <property type="match status" value="1"/>
</dbReference>
<feature type="domain" description="MmgE/PrpD N-terminal" evidence="3">
    <location>
        <begin position="50"/>
        <end position="285"/>
    </location>
</feature>
<dbReference type="InterPro" id="IPR005656">
    <property type="entry name" value="MmgE_PrpD"/>
</dbReference>
<dbReference type="PANTHER" id="PTHR16943">
    <property type="entry name" value="2-METHYLCITRATE DEHYDRATASE-RELATED"/>
    <property type="match status" value="1"/>
</dbReference>
<dbReference type="InterPro" id="IPR042188">
    <property type="entry name" value="MmgE/PrpD_sf_2"/>
</dbReference>
<keyword evidence="2" id="KW-0732">Signal</keyword>
<dbReference type="Pfam" id="PF19305">
    <property type="entry name" value="MmgE_PrpD_C"/>
    <property type="match status" value="1"/>
</dbReference>
<dbReference type="PROSITE" id="PS51318">
    <property type="entry name" value="TAT"/>
    <property type="match status" value="1"/>
</dbReference>
<comment type="caution">
    <text evidence="5">The sequence shown here is derived from an EMBL/GenBank/DDBJ whole genome shotgun (WGS) entry which is preliminary data.</text>
</comment>
<dbReference type="GO" id="GO:0016829">
    <property type="term" value="F:lyase activity"/>
    <property type="evidence" value="ECO:0007669"/>
    <property type="project" value="InterPro"/>
</dbReference>
<reference evidence="5 6" key="1">
    <citation type="submission" date="2020-08" db="EMBL/GenBank/DDBJ databases">
        <title>Genomic Encyclopedia of Type Strains, Phase IV (KMG-IV): sequencing the most valuable type-strain genomes for metagenomic binning, comparative biology and taxonomic classification.</title>
        <authorList>
            <person name="Goeker M."/>
        </authorList>
    </citation>
    <scope>NUCLEOTIDE SEQUENCE [LARGE SCALE GENOMIC DNA]</scope>
    <source>
        <strain evidence="5 6">DSM 26723</strain>
    </source>
</reference>
<dbReference type="InterPro" id="IPR006311">
    <property type="entry name" value="TAT_signal"/>
</dbReference>
<dbReference type="SUPFAM" id="SSF103378">
    <property type="entry name" value="2-methylcitrate dehydratase PrpD"/>
    <property type="match status" value="1"/>
</dbReference>
<dbReference type="InterPro" id="IPR036148">
    <property type="entry name" value="MmgE/PrpD_sf"/>
</dbReference>
<sequence length="497" mass="52952">MSTPTVDRRQAMALLAATPAALTAASTQASQSAAATTKDTSSVVVTPVVSRYIAGNRTTSIPEEHRELARQHILDTLASIVACRDLEPSVLARRYAVAQTGSVSNGATILGTKEKAALSDAVFASAMCGHAAEINDFIPSAFVQPGPSIVSAAIALAEVRGGSGDALVRAIVTGYEMASRVPKAVGVRNLYDSGLANHGIGPVFGTAAAAAVMMGIPENRISDLLTFSAQQASGSWQWLLDVEHIEKAFVFAGMGARNGLQAALFVEAGFRGVRDSFDNPEGWLRGGLFAKGDSNPAYLIDRLGERSELPLTAFKRYPVGGPTQPAIKGLLDLLPKIDRGNVQSVRIEMPGRWQAFRDAAMPALNLRYTTSIILLDGRLDFVSAQSLERMANDAKVKALMERISIVHDPAQEAPAGSPRTESARVIVIENGGRKHEAYVPYVVGFPSHPMSRQEVEEKAMELMSPRLGGARAKQVIERVRSLEQLKNGSELVAMIAA</sequence>
<dbReference type="Gene3D" id="3.30.1330.120">
    <property type="entry name" value="2-methylcitrate dehydratase PrpD"/>
    <property type="match status" value="1"/>
</dbReference>
<dbReference type="Pfam" id="PF03972">
    <property type="entry name" value="MmgE_PrpD_N"/>
    <property type="match status" value="1"/>
</dbReference>
<dbReference type="InterPro" id="IPR045337">
    <property type="entry name" value="MmgE_PrpD_C"/>
</dbReference>
<evidence type="ECO:0000256" key="2">
    <source>
        <dbReference type="SAM" id="SignalP"/>
    </source>
</evidence>
<dbReference type="InterPro" id="IPR042183">
    <property type="entry name" value="MmgE/PrpD_sf_1"/>
</dbReference>
<evidence type="ECO:0000259" key="4">
    <source>
        <dbReference type="Pfam" id="PF19305"/>
    </source>
</evidence>
<dbReference type="RefSeq" id="WP_184332914.1">
    <property type="nucleotide sequence ID" value="NZ_JACHHZ010000003.1"/>
</dbReference>
<dbReference type="AlphaFoldDB" id="A0A841HPH1"/>
<dbReference type="Proteomes" id="UP000588068">
    <property type="component" value="Unassembled WGS sequence"/>
</dbReference>
<feature type="signal peptide" evidence="2">
    <location>
        <begin position="1"/>
        <end position="29"/>
    </location>
</feature>
<feature type="chain" id="PRO_5033063615" evidence="2">
    <location>
        <begin position="30"/>
        <end position="497"/>
    </location>
</feature>
<feature type="domain" description="MmgE/PrpD C-terminal" evidence="4">
    <location>
        <begin position="317"/>
        <end position="479"/>
    </location>
</feature>
<gene>
    <name evidence="5" type="ORF">HNQ60_002899</name>
</gene>
<dbReference type="Gene3D" id="1.10.4100.10">
    <property type="entry name" value="2-methylcitrate dehydratase PrpD"/>
    <property type="match status" value="1"/>
</dbReference>
<accession>A0A841HPH1</accession>
<evidence type="ECO:0000313" key="5">
    <source>
        <dbReference type="EMBL" id="MBB6094018.1"/>
    </source>
</evidence>
<organism evidence="5 6">
    <name type="scientific">Povalibacter uvarum</name>
    <dbReference type="NCBI Taxonomy" id="732238"/>
    <lineage>
        <taxon>Bacteria</taxon>
        <taxon>Pseudomonadati</taxon>
        <taxon>Pseudomonadota</taxon>
        <taxon>Gammaproteobacteria</taxon>
        <taxon>Steroidobacterales</taxon>
        <taxon>Steroidobacteraceae</taxon>
        <taxon>Povalibacter</taxon>
    </lineage>
</organism>
<proteinExistence type="inferred from homology"/>
<dbReference type="InterPro" id="IPR045336">
    <property type="entry name" value="MmgE_PrpD_N"/>
</dbReference>
<keyword evidence="6" id="KW-1185">Reference proteome</keyword>
<evidence type="ECO:0000256" key="1">
    <source>
        <dbReference type="ARBA" id="ARBA00006174"/>
    </source>
</evidence>
<evidence type="ECO:0000313" key="6">
    <source>
        <dbReference type="Proteomes" id="UP000588068"/>
    </source>
</evidence>
<name>A0A841HPH1_9GAMM</name>
<protein>
    <submittedName>
        <fullName evidence="5">2-methylcitrate dehydratase PrpD</fullName>
    </submittedName>
</protein>